<protein>
    <recommendedName>
        <fullName evidence="1">F-box domain-containing protein</fullName>
    </recommendedName>
</protein>
<dbReference type="NCBIfam" id="TIGR01640">
    <property type="entry name" value="F_box_assoc_1"/>
    <property type="match status" value="1"/>
</dbReference>
<gene>
    <name evidence="2" type="ORF">HID58_092748</name>
</gene>
<dbReference type="Gene3D" id="1.20.1280.50">
    <property type="match status" value="1"/>
</dbReference>
<proteinExistence type="predicted"/>
<dbReference type="InterPro" id="IPR036047">
    <property type="entry name" value="F-box-like_dom_sf"/>
</dbReference>
<accession>A0ABQ7XFS5</accession>
<dbReference type="InterPro" id="IPR006527">
    <property type="entry name" value="F-box-assoc_dom_typ1"/>
</dbReference>
<dbReference type="InterPro" id="IPR011043">
    <property type="entry name" value="Gal_Oxase/kelch_b-propeller"/>
</dbReference>
<keyword evidence="3" id="KW-1185">Reference proteome</keyword>
<dbReference type="PANTHER" id="PTHR31672">
    <property type="entry name" value="BNACNNG10540D PROTEIN"/>
    <property type="match status" value="1"/>
</dbReference>
<dbReference type="SMART" id="SM00256">
    <property type="entry name" value="FBOX"/>
    <property type="match status" value="1"/>
</dbReference>
<comment type="caution">
    <text evidence="2">The sequence shown here is derived from an EMBL/GenBank/DDBJ whole genome shotgun (WGS) entry which is preliminary data.</text>
</comment>
<feature type="non-terminal residue" evidence="2">
    <location>
        <position position="1"/>
    </location>
</feature>
<name>A0ABQ7XFS5_BRANA</name>
<dbReference type="SUPFAM" id="SSF50965">
    <property type="entry name" value="Galactose oxidase, central domain"/>
    <property type="match status" value="1"/>
</dbReference>
<dbReference type="InterPro" id="IPR001810">
    <property type="entry name" value="F-box_dom"/>
</dbReference>
<reference evidence="2 3" key="1">
    <citation type="submission" date="2021-05" db="EMBL/GenBank/DDBJ databases">
        <title>Genome Assembly of Synthetic Allotetraploid Brassica napus Reveals Homoeologous Exchanges between Subgenomes.</title>
        <authorList>
            <person name="Davis J.T."/>
        </authorList>
    </citation>
    <scope>NUCLEOTIDE SEQUENCE [LARGE SCALE GENOMIC DNA]</scope>
    <source>
        <strain evidence="3">cv. Da-Ae</strain>
        <tissue evidence="2">Seedling</tissue>
    </source>
</reference>
<dbReference type="PROSITE" id="PS50181">
    <property type="entry name" value="FBOX"/>
    <property type="match status" value="1"/>
</dbReference>
<organism evidence="2 3">
    <name type="scientific">Brassica napus</name>
    <name type="common">Rape</name>
    <dbReference type="NCBI Taxonomy" id="3708"/>
    <lineage>
        <taxon>Eukaryota</taxon>
        <taxon>Viridiplantae</taxon>
        <taxon>Streptophyta</taxon>
        <taxon>Embryophyta</taxon>
        <taxon>Tracheophyta</taxon>
        <taxon>Spermatophyta</taxon>
        <taxon>Magnoliopsida</taxon>
        <taxon>eudicotyledons</taxon>
        <taxon>Gunneridae</taxon>
        <taxon>Pentapetalae</taxon>
        <taxon>rosids</taxon>
        <taxon>malvids</taxon>
        <taxon>Brassicales</taxon>
        <taxon>Brassicaceae</taxon>
        <taxon>Brassiceae</taxon>
        <taxon>Brassica</taxon>
    </lineage>
</organism>
<dbReference type="SUPFAM" id="SSF81383">
    <property type="entry name" value="F-box domain"/>
    <property type="match status" value="1"/>
</dbReference>
<evidence type="ECO:0000259" key="1">
    <source>
        <dbReference type="PROSITE" id="PS50181"/>
    </source>
</evidence>
<dbReference type="Proteomes" id="UP000824890">
    <property type="component" value="Unassembled WGS sequence"/>
</dbReference>
<dbReference type="PANTHER" id="PTHR31672:SF13">
    <property type="entry name" value="F-BOX PROTEIN CPR30-LIKE"/>
    <property type="match status" value="1"/>
</dbReference>
<dbReference type="EMBL" id="JAGKQM010000626">
    <property type="protein sequence ID" value="KAH0853946.1"/>
    <property type="molecule type" value="Genomic_DNA"/>
</dbReference>
<dbReference type="InterPro" id="IPR017451">
    <property type="entry name" value="F-box-assoc_interact_dom"/>
</dbReference>
<evidence type="ECO:0000313" key="2">
    <source>
        <dbReference type="EMBL" id="KAH0853946.1"/>
    </source>
</evidence>
<feature type="domain" description="F-box" evidence="1">
    <location>
        <begin position="10"/>
        <end position="56"/>
    </location>
</feature>
<dbReference type="InterPro" id="IPR050796">
    <property type="entry name" value="SCF_F-box_component"/>
</dbReference>
<dbReference type="Pfam" id="PF07734">
    <property type="entry name" value="FBA_1"/>
    <property type="match status" value="2"/>
</dbReference>
<sequence>LQLSTRRESKMILANLPHDLESEILARVPAKSLSQLKTTCKRWYALFNLMRIWVSNKVDEEGKELSWRKDFVLEVDFDKFQLPCEVNVASFLLNEEKKVAVFCETKATKGEEQTRIYIAGEGMYKQVCKEGSVNVTRLSYPLLLTYVPSLIRNETMMMMMISDLPNDLESEILARVPANLVVWNPCTGETKMIKPRTRYQIRDRFSLGYDDSRRGYKILRYGYYQNEEKVWFVECEMYDLSSDSWRFLESFAPDYGMYCSGVSLRGDTYFAAGGEVRASPLPFQSFDPEDTAVLSVVRDEKLSVCHQDILAWSNVMRIWVSNKVDEEGKVLSWRKDFVLTVDFDKFQLPCVVNVASFLLDEDKKVAMCCDVCDEEMKGEEKNRIYIVGEDIYKQVYNDDIVNASLLNCPLVLTYVPSLEGACVFMTTTSESLRNHCCVFFCNTPQTYLQFGLIPKLWNSVNKQLQHL</sequence>
<evidence type="ECO:0000313" key="3">
    <source>
        <dbReference type="Proteomes" id="UP000824890"/>
    </source>
</evidence>